<dbReference type="PANTHER" id="PTHR30126:SF98">
    <property type="entry name" value="HTH-TYPE TRANSCRIPTIONAL ACTIVATOR BAUR"/>
    <property type="match status" value="1"/>
</dbReference>
<dbReference type="EMBL" id="SMAJ01000004">
    <property type="protein sequence ID" value="TCT08951.1"/>
    <property type="molecule type" value="Genomic_DNA"/>
</dbReference>
<reference evidence="6 7" key="1">
    <citation type="submission" date="2019-03" db="EMBL/GenBank/DDBJ databases">
        <title>Genomic Encyclopedia of Type Strains, Phase IV (KMG-IV): sequencing the most valuable type-strain genomes for metagenomic binning, comparative biology and taxonomic classification.</title>
        <authorList>
            <person name="Goeker M."/>
        </authorList>
    </citation>
    <scope>NUCLEOTIDE SEQUENCE [LARGE SCALE GENOMIC DNA]</scope>
    <source>
        <strain evidence="6 7">DSM 24591</strain>
    </source>
</reference>
<dbReference type="Pfam" id="PF00126">
    <property type="entry name" value="HTH_1"/>
    <property type="match status" value="1"/>
</dbReference>
<dbReference type="AlphaFoldDB" id="A0A4R3M6C1"/>
<evidence type="ECO:0000313" key="6">
    <source>
        <dbReference type="EMBL" id="TCT08951.1"/>
    </source>
</evidence>
<dbReference type="InterPro" id="IPR036388">
    <property type="entry name" value="WH-like_DNA-bd_sf"/>
</dbReference>
<evidence type="ECO:0000256" key="2">
    <source>
        <dbReference type="ARBA" id="ARBA00023015"/>
    </source>
</evidence>
<dbReference type="SUPFAM" id="SSF53850">
    <property type="entry name" value="Periplasmic binding protein-like II"/>
    <property type="match status" value="1"/>
</dbReference>
<dbReference type="InterPro" id="IPR005119">
    <property type="entry name" value="LysR_subst-bd"/>
</dbReference>
<evidence type="ECO:0000256" key="1">
    <source>
        <dbReference type="ARBA" id="ARBA00009437"/>
    </source>
</evidence>
<name>A0A4R3M6C1_9BURK</name>
<dbReference type="Gene3D" id="3.40.190.290">
    <property type="match status" value="1"/>
</dbReference>
<organism evidence="6 7">
    <name type="scientific">Paralcaligenes ureilyticus</name>
    <dbReference type="NCBI Taxonomy" id="627131"/>
    <lineage>
        <taxon>Bacteria</taxon>
        <taxon>Pseudomonadati</taxon>
        <taxon>Pseudomonadota</taxon>
        <taxon>Betaproteobacteria</taxon>
        <taxon>Burkholderiales</taxon>
        <taxon>Alcaligenaceae</taxon>
        <taxon>Paralcaligenes</taxon>
    </lineage>
</organism>
<dbReference type="PANTHER" id="PTHR30126">
    <property type="entry name" value="HTH-TYPE TRANSCRIPTIONAL REGULATOR"/>
    <property type="match status" value="1"/>
</dbReference>
<feature type="domain" description="HTH lysR-type" evidence="5">
    <location>
        <begin position="1"/>
        <end position="58"/>
    </location>
</feature>
<keyword evidence="3 6" id="KW-0238">DNA-binding</keyword>
<evidence type="ECO:0000313" key="7">
    <source>
        <dbReference type="Proteomes" id="UP000295525"/>
    </source>
</evidence>
<dbReference type="Gene3D" id="1.10.10.10">
    <property type="entry name" value="Winged helix-like DNA-binding domain superfamily/Winged helix DNA-binding domain"/>
    <property type="match status" value="1"/>
</dbReference>
<dbReference type="Pfam" id="PF03466">
    <property type="entry name" value="LysR_substrate"/>
    <property type="match status" value="1"/>
</dbReference>
<comment type="similarity">
    <text evidence="1">Belongs to the LysR transcriptional regulatory family.</text>
</comment>
<protein>
    <submittedName>
        <fullName evidence="6">DNA-binding transcriptional LysR family regulator</fullName>
    </submittedName>
</protein>
<dbReference type="GO" id="GO:0000976">
    <property type="term" value="F:transcription cis-regulatory region binding"/>
    <property type="evidence" value="ECO:0007669"/>
    <property type="project" value="TreeGrafter"/>
</dbReference>
<dbReference type="PRINTS" id="PR00039">
    <property type="entry name" value="HTHLYSR"/>
</dbReference>
<comment type="caution">
    <text evidence="6">The sequence shown here is derived from an EMBL/GenBank/DDBJ whole genome shotgun (WGS) entry which is preliminary data.</text>
</comment>
<evidence type="ECO:0000256" key="4">
    <source>
        <dbReference type="ARBA" id="ARBA00023163"/>
    </source>
</evidence>
<keyword evidence="4" id="KW-0804">Transcription</keyword>
<dbReference type="OrthoDB" id="8673707at2"/>
<dbReference type="InterPro" id="IPR036390">
    <property type="entry name" value="WH_DNA-bd_sf"/>
</dbReference>
<sequence>MNLKQLDHLLVLSETLSFSKAAERVHLSQSALSKSIAALEEEFDIQIFDRAPGNVSITPTGQFVIDHAKNLLSEAKSFNKNIDYLKTGSSGSVALGTGPFPAASFLDAGIREFHKRYPQVSLHIRIDHWKNLLIDLKEGRLDFFIADTRDIADDAMLTISPIGGLTVAFFCDRLHPLVAGNPGRLIKPQELLGYALASVSLPTVVFHELKRSIGLEHNDIFEVRIECDDIALIKKILPGSDIIFSSSNLMMESELQAGQVVRLNIPMTQNRFGDWGLVRIKHRTLTPSANLFAILLIELIREGSKTDSEKYGFKKQTFSDRHSRKMDEA</sequence>
<keyword evidence="7" id="KW-1185">Reference proteome</keyword>
<dbReference type="Proteomes" id="UP000295525">
    <property type="component" value="Unassembled WGS sequence"/>
</dbReference>
<gene>
    <name evidence="6" type="ORF">EDC26_104111</name>
</gene>
<dbReference type="FunFam" id="1.10.10.10:FF:000001">
    <property type="entry name" value="LysR family transcriptional regulator"/>
    <property type="match status" value="1"/>
</dbReference>
<dbReference type="InterPro" id="IPR000847">
    <property type="entry name" value="LysR_HTH_N"/>
</dbReference>
<dbReference type="SUPFAM" id="SSF46785">
    <property type="entry name" value="Winged helix' DNA-binding domain"/>
    <property type="match status" value="1"/>
</dbReference>
<dbReference type="RefSeq" id="WP_132581031.1">
    <property type="nucleotide sequence ID" value="NZ_SMAJ01000004.1"/>
</dbReference>
<proteinExistence type="inferred from homology"/>
<dbReference type="PROSITE" id="PS50931">
    <property type="entry name" value="HTH_LYSR"/>
    <property type="match status" value="1"/>
</dbReference>
<evidence type="ECO:0000256" key="3">
    <source>
        <dbReference type="ARBA" id="ARBA00023125"/>
    </source>
</evidence>
<accession>A0A4R3M6C1</accession>
<keyword evidence="2" id="KW-0805">Transcription regulation</keyword>
<dbReference type="GO" id="GO:0003700">
    <property type="term" value="F:DNA-binding transcription factor activity"/>
    <property type="evidence" value="ECO:0007669"/>
    <property type="project" value="InterPro"/>
</dbReference>
<evidence type="ECO:0000259" key="5">
    <source>
        <dbReference type="PROSITE" id="PS50931"/>
    </source>
</evidence>